<feature type="repeat" description="PPR" evidence="2">
    <location>
        <begin position="506"/>
        <end position="540"/>
    </location>
</feature>
<dbReference type="InterPro" id="IPR002885">
    <property type="entry name" value="PPR_rpt"/>
</dbReference>
<evidence type="ECO:0000256" key="2">
    <source>
        <dbReference type="PROSITE-ProRule" id="PRU00708"/>
    </source>
</evidence>
<dbReference type="Pfam" id="PF01535">
    <property type="entry name" value="PPR"/>
    <property type="match status" value="5"/>
</dbReference>
<dbReference type="GO" id="GO:0003723">
    <property type="term" value="F:RNA binding"/>
    <property type="evidence" value="ECO:0007669"/>
    <property type="project" value="InterPro"/>
</dbReference>
<dbReference type="FunFam" id="1.25.40.10:FF:000090">
    <property type="entry name" value="Pentatricopeptide repeat-containing protein, chloroplastic"/>
    <property type="match status" value="1"/>
</dbReference>
<dbReference type="InterPro" id="IPR046960">
    <property type="entry name" value="PPR_At4g14850-like_plant"/>
</dbReference>
<protein>
    <submittedName>
        <fullName evidence="3">Pentatricopeptide repeat-containing protein</fullName>
    </submittedName>
</protein>
<evidence type="ECO:0000313" key="4">
    <source>
        <dbReference type="Proteomes" id="UP001418222"/>
    </source>
</evidence>
<sequence length="699" mass="76407">MKAHSTLLKLGLVDTNPVPVTQLLQAYARQSCLSSLASARQLFDDFPSSSRDIFLWAAIISAFARSPVPVAAIHLLVELLRLPSPPTPLSFAFASSARAAASVGDPLLARSLHAQVIRRHVLPNVVVATSLLDMYSKCSSLGFARKVFDGMPHRNVVTWNSIIAAYASGGMNASALELFRRVKCAERDLEADEFAVASAMSACAALNDLRSGMQIHGYSVTAGLNMDPAVANATIKMYFRCGEVGSAEIEFEGREACLHSQILMIKGYVFNEKYVDAARSIRRADGFVGLFMEDHSIALSVLSAAANLGWLRLGKQVHGIILTFYQCNTPISMENDDDAVLGNALIDMYCRCSCMSEAWLVFNNLKERNPSHWNALMSGCIYNGLLDEAHRLLDEMPFRNVISWTSMISGYVQHGSPRKGLHLLSRLYNEEGFVRGNSFTFATALDACSSLASLNAGKQIHAQVLRTSDTDGRQNVAVQTALVDMYSRSGNLGHARKIFDDIQNMNVQSWTSMITGYATHGFASEAIELFENMVRKGFVPNEVTFVSVLSVCSRCGLIEQGMQYFGLMGKYGIIAPRADHYACLVDMLGRAGKLAEARDILLSINGSSETKSYKKCRAKGEDSAAMWGALLGGCKLYGNVEMGSEVAREMMSRKHQASGSLVALSNLYAFSGDWDAVYTLRKEGKRGRDFIQKPGHSIA</sequence>
<gene>
    <name evidence="3" type="primary">PCMP-H92</name>
    <name evidence="3" type="ORF">KSP39_PZI010313</name>
</gene>
<proteinExistence type="predicted"/>
<accession>A0AAP0BJF3</accession>
<dbReference type="FunFam" id="1.25.40.10:FF:000285">
    <property type="entry name" value="Pentatricopeptide repeat-containing protein, chloroplastic"/>
    <property type="match status" value="1"/>
</dbReference>
<feature type="repeat" description="PPR" evidence="2">
    <location>
        <begin position="541"/>
        <end position="575"/>
    </location>
</feature>
<dbReference type="PANTHER" id="PTHR24015">
    <property type="entry name" value="OS07G0578800 PROTEIN-RELATED"/>
    <property type="match status" value="1"/>
</dbReference>
<dbReference type="EMBL" id="JBBWWQ010000008">
    <property type="protein sequence ID" value="KAK8940735.1"/>
    <property type="molecule type" value="Genomic_DNA"/>
</dbReference>
<evidence type="ECO:0000256" key="1">
    <source>
        <dbReference type="ARBA" id="ARBA00022737"/>
    </source>
</evidence>
<dbReference type="Proteomes" id="UP001418222">
    <property type="component" value="Unassembled WGS sequence"/>
</dbReference>
<dbReference type="GO" id="GO:0009451">
    <property type="term" value="P:RNA modification"/>
    <property type="evidence" value="ECO:0007669"/>
    <property type="project" value="InterPro"/>
</dbReference>
<organism evidence="3 4">
    <name type="scientific">Platanthera zijinensis</name>
    <dbReference type="NCBI Taxonomy" id="2320716"/>
    <lineage>
        <taxon>Eukaryota</taxon>
        <taxon>Viridiplantae</taxon>
        <taxon>Streptophyta</taxon>
        <taxon>Embryophyta</taxon>
        <taxon>Tracheophyta</taxon>
        <taxon>Spermatophyta</taxon>
        <taxon>Magnoliopsida</taxon>
        <taxon>Liliopsida</taxon>
        <taxon>Asparagales</taxon>
        <taxon>Orchidaceae</taxon>
        <taxon>Orchidoideae</taxon>
        <taxon>Orchideae</taxon>
        <taxon>Orchidinae</taxon>
        <taxon>Platanthera</taxon>
    </lineage>
</organism>
<reference evidence="3 4" key="1">
    <citation type="journal article" date="2022" name="Nat. Plants">
        <title>Genomes of leafy and leafless Platanthera orchids illuminate the evolution of mycoheterotrophy.</title>
        <authorList>
            <person name="Li M.H."/>
            <person name="Liu K.W."/>
            <person name="Li Z."/>
            <person name="Lu H.C."/>
            <person name="Ye Q.L."/>
            <person name="Zhang D."/>
            <person name="Wang J.Y."/>
            <person name="Li Y.F."/>
            <person name="Zhong Z.M."/>
            <person name="Liu X."/>
            <person name="Yu X."/>
            <person name="Liu D.K."/>
            <person name="Tu X.D."/>
            <person name="Liu B."/>
            <person name="Hao Y."/>
            <person name="Liao X.Y."/>
            <person name="Jiang Y.T."/>
            <person name="Sun W.H."/>
            <person name="Chen J."/>
            <person name="Chen Y.Q."/>
            <person name="Ai Y."/>
            <person name="Zhai J.W."/>
            <person name="Wu S.S."/>
            <person name="Zhou Z."/>
            <person name="Hsiao Y.Y."/>
            <person name="Wu W.L."/>
            <person name="Chen Y.Y."/>
            <person name="Lin Y.F."/>
            <person name="Hsu J.L."/>
            <person name="Li C.Y."/>
            <person name="Wang Z.W."/>
            <person name="Zhao X."/>
            <person name="Zhong W.Y."/>
            <person name="Ma X.K."/>
            <person name="Ma L."/>
            <person name="Huang J."/>
            <person name="Chen G.Z."/>
            <person name="Huang M.Z."/>
            <person name="Huang L."/>
            <person name="Peng D.H."/>
            <person name="Luo Y.B."/>
            <person name="Zou S.Q."/>
            <person name="Chen S.P."/>
            <person name="Lan S."/>
            <person name="Tsai W.C."/>
            <person name="Van de Peer Y."/>
            <person name="Liu Z.J."/>
        </authorList>
    </citation>
    <scope>NUCLEOTIDE SEQUENCE [LARGE SCALE GENOMIC DNA]</scope>
    <source>
        <strain evidence="3">Lor287</strain>
    </source>
</reference>
<keyword evidence="1" id="KW-0677">Repeat</keyword>
<evidence type="ECO:0000313" key="3">
    <source>
        <dbReference type="EMBL" id="KAK8940735.1"/>
    </source>
</evidence>
<dbReference type="Pfam" id="PF13041">
    <property type="entry name" value="PPR_2"/>
    <property type="match status" value="1"/>
</dbReference>
<dbReference type="Gene3D" id="1.25.40.10">
    <property type="entry name" value="Tetratricopeptide repeat domain"/>
    <property type="match status" value="3"/>
</dbReference>
<feature type="repeat" description="PPR" evidence="2">
    <location>
        <begin position="369"/>
        <end position="403"/>
    </location>
</feature>
<feature type="repeat" description="PPR" evidence="2">
    <location>
        <begin position="155"/>
        <end position="189"/>
    </location>
</feature>
<dbReference type="AlphaFoldDB" id="A0AAP0BJF3"/>
<comment type="caution">
    <text evidence="3">The sequence shown here is derived from an EMBL/GenBank/DDBJ whole genome shotgun (WGS) entry which is preliminary data.</text>
</comment>
<dbReference type="InterPro" id="IPR011990">
    <property type="entry name" value="TPR-like_helical_dom_sf"/>
</dbReference>
<keyword evidence="4" id="KW-1185">Reference proteome</keyword>
<dbReference type="PROSITE" id="PS51375">
    <property type="entry name" value="PPR"/>
    <property type="match status" value="4"/>
</dbReference>
<name>A0AAP0BJF3_9ASPA</name>
<dbReference type="PANTHER" id="PTHR24015:SF1709">
    <property type="entry name" value="PENTATRICOPEPTIDE REPEAT-CONTAINING PROTEIN"/>
    <property type="match status" value="1"/>
</dbReference>
<dbReference type="NCBIfam" id="TIGR00756">
    <property type="entry name" value="PPR"/>
    <property type="match status" value="3"/>
</dbReference>